<keyword evidence="2" id="KW-0813">Transport</keyword>
<evidence type="ECO:0000256" key="2">
    <source>
        <dbReference type="ARBA" id="ARBA00022448"/>
    </source>
</evidence>
<dbReference type="InterPro" id="IPR045262">
    <property type="entry name" value="STP/PLT_plant"/>
</dbReference>
<comment type="similarity">
    <text evidence="1">Belongs to the major facilitator superfamily. Sugar transporter (TC 2.A.1.1) family.</text>
</comment>
<keyword evidence="3" id="KW-0472">Membrane</keyword>
<evidence type="ECO:0000313" key="5">
    <source>
        <dbReference type="Proteomes" id="UP000030645"/>
    </source>
</evidence>
<gene>
    <name evidence="4" type="ORF">L484_019018</name>
</gene>
<dbReference type="PANTHER" id="PTHR23500:SF574">
    <property type="entry name" value="SUGAR TRANSPORT PROTEIN 1"/>
    <property type="match status" value="1"/>
</dbReference>
<accession>W9R249</accession>
<evidence type="ECO:0000256" key="1">
    <source>
        <dbReference type="ARBA" id="ARBA00010992"/>
    </source>
</evidence>
<dbReference type="Proteomes" id="UP000030645">
    <property type="component" value="Unassembled WGS sequence"/>
</dbReference>
<proteinExistence type="inferred from homology"/>
<organism evidence="4 5">
    <name type="scientific">Morus notabilis</name>
    <dbReference type="NCBI Taxonomy" id="981085"/>
    <lineage>
        <taxon>Eukaryota</taxon>
        <taxon>Viridiplantae</taxon>
        <taxon>Streptophyta</taxon>
        <taxon>Embryophyta</taxon>
        <taxon>Tracheophyta</taxon>
        <taxon>Spermatophyta</taxon>
        <taxon>Magnoliopsida</taxon>
        <taxon>eudicotyledons</taxon>
        <taxon>Gunneridae</taxon>
        <taxon>Pentapetalae</taxon>
        <taxon>rosids</taxon>
        <taxon>fabids</taxon>
        <taxon>Rosales</taxon>
        <taxon>Moraceae</taxon>
        <taxon>Moreae</taxon>
        <taxon>Morus</taxon>
    </lineage>
</organism>
<dbReference type="eggNOG" id="KOG0254">
    <property type="taxonomic scope" value="Eukaryota"/>
</dbReference>
<evidence type="ECO:0000313" key="4">
    <source>
        <dbReference type="EMBL" id="EXB54459.1"/>
    </source>
</evidence>
<name>W9R249_9ROSA</name>
<keyword evidence="3" id="KW-0812">Transmembrane</keyword>
<dbReference type="STRING" id="981085.W9R249"/>
<dbReference type="AlphaFoldDB" id="W9R249"/>
<dbReference type="GO" id="GO:0015144">
    <property type="term" value="F:carbohydrate transmembrane transporter activity"/>
    <property type="evidence" value="ECO:0007669"/>
    <property type="project" value="InterPro"/>
</dbReference>
<keyword evidence="5" id="KW-1185">Reference proteome</keyword>
<protein>
    <submittedName>
        <fullName evidence="4">Uncharacterized protein</fullName>
    </submittedName>
</protein>
<sequence>MPRGMIPGAGALNREYTGRMTFFVITTCIVPAMRGLIFGYDIRISGCVTSMNPFLQKSFPWVYRKKGMVNQSTNHNQYS</sequence>
<keyword evidence="3" id="KW-1133">Transmembrane helix</keyword>
<dbReference type="PANTHER" id="PTHR23500">
    <property type="entry name" value="SOLUTE CARRIER FAMILY 2, FACILITATED GLUCOSE TRANSPORTER"/>
    <property type="match status" value="1"/>
</dbReference>
<feature type="transmembrane region" description="Helical" evidence="3">
    <location>
        <begin position="21"/>
        <end position="40"/>
    </location>
</feature>
<dbReference type="EMBL" id="KE344182">
    <property type="protein sequence ID" value="EXB54459.1"/>
    <property type="molecule type" value="Genomic_DNA"/>
</dbReference>
<reference evidence="5" key="1">
    <citation type="submission" date="2013-01" db="EMBL/GenBank/DDBJ databases">
        <title>Draft Genome Sequence of a Mulberry Tree, Morus notabilis C.K. Schneid.</title>
        <authorList>
            <person name="He N."/>
            <person name="Zhao S."/>
        </authorList>
    </citation>
    <scope>NUCLEOTIDE SEQUENCE</scope>
</reference>
<evidence type="ECO:0000256" key="3">
    <source>
        <dbReference type="SAM" id="Phobius"/>
    </source>
</evidence>